<feature type="binding site" evidence="13">
    <location>
        <position position="66"/>
    </location>
    <ligand>
        <name>substrate</name>
    </ligand>
</feature>
<dbReference type="GO" id="GO:0046872">
    <property type="term" value="F:metal ion binding"/>
    <property type="evidence" value="ECO:0007669"/>
    <property type="project" value="UniProtKB-KW"/>
</dbReference>
<feature type="binding site" evidence="13">
    <location>
        <begin position="147"/>
        <end position="150"/>
    </location>
    <ligand>
        <name>substrate</name>
    </ligand>
</feature>
<dbReference type="PANTHER" id="PTHR11749">
    <property type="entry name" value="RIBULOSE-5-PHOSPHATE-3-EPIMERASE"/>
    <property type="match status" value="1"/>
</dbReference>
<evidence type="ECO:0000256" key="8">
    <source>
        <dbReference type="ARBA" id="ARBA00022723"/>
    </source>
</evidence>
<organism evidence="14">
    <name type="scientific">Hexamita inflata</name>
    <dbReference type="NCBI Taxonomy" id="28002"/>
    <lineage>
        <taxon>Eukaryota</taxon>
        <taxon>Metamonada</taxon>
        <taxon>Diplomonadida</taxon>
        <taxon>Hexamitidae</taxon>
        <taxon>Hexamitinae</taxon>
        <taxon>Hexamita</taxon>
    </lineage>
</organism>
<feature type="active site" description="Proton acceptor" evidence="11">
    <location>
        <position position="34"/>
    </location>
</feature>
<evidence type="ECO:0000256" key="6">
    <source>
        <dbReference type="ARBA" id="ARBA00009541"/>
    </source>
</evidence>
<dbReference type="SUPFAM" id="SSF51366">
    <property type="entry name" value="Ribulose-phoshate binding barrel"/>
    <property type="match status" value="1"/>
</dbReference>
<feature type="binding site" evidence="12">
    <location>
        <position position="34"/>
    </location>
    <ligand>
        <name>a divalent metal cation</name>
        <dbReference type="ChEBI" id="CHEBI:60240"/>
    </ligand>
</feature>
<evidence type="ECO:0000256" key="4">
    <source>
        <dbReference type="ARBA" id="ARBA00001947"/>
    </source>
</evidence>
<protein>
    <recommendedName>
        <fullName evidence="7 10">Ribulose-phosphate 3-epimerase</fullName>
        <ecNumber evidence="7 10">5.1.3.1</ecNumber>
    </recommendedName>
</protein>
<feature type="binding site" evidence="12">
    <location>
        <position position="176"/>
    </location>
    <ligand>
        <name>a divalent metal cation</name>
        <dbReference type="ChEBI" id="CHEBI:60240"/>
    </ligand>
</feature>
<feature type="binding site" evidence="12">
    <location>
        <position position="32"/>
    </location>
    <ligand>
        <name>a divalent metal cation</name>
        <dbReference type="ChEBI" id="CHEBI:60240"/>
    </ligand>
</feature>
<evidence type="ECO:0000256" key="11">
    <source>
        <dbReference type="PIRSR" id="PIRSR001461-1"/>
    </source>
</evidence>
<evidence type="ECO:0000313" key="16">
    <source>
        <dbReference type="Proteomes" id="UP001642409"/>
    </source>
</evidence>
<evidence type="ECO:0000256" key="10">
    <source>
        <dbReference type="PIRNR" id="PIRNR001461"/>
    </source>
</evidence>
<keyword evidence="8 12" id="KW-0479">Metal-binding</keyword>
<dbReference type="CDD" id="cd00429">
    <property type="entry name" value="RPE"/>
    <property type="match status" value="1"/>
</dbReference>
<evidence type="ECO:0000256" key="2">
    <source>
        <dbReference type="ARBA" id="ARBA00001936"/>
    </source>
</evidence>
<dbReference type="GO" id="GO:0005975">
    <property type="term" value="P:carbohydrate metabolic process"/>
    <property type="evidence" value="ECO:0007669"/>
    <property type="project" value="InterPro"/>
</dbReference>
<evidence type="ECO:0000256" key="9">
    <source>
        <dbReference type="ARBA" id="ARBA00023235"/>
    </source>
</evidence>
<feature type="binding site" evidence="13">
    <location>
        <position position="7"/>
    </location>
    <ligand>
        <name>substrate</name>
    </ligand>
</feature>
<dbReference type="PIRSF" id="PIRSF001461">
    <property type="entry name" value="RPE"/>
    <property type="match status" value="1"/>
</dbReference>
<comment type="similarity">
    <text evidence="6 10">Belongs to the ribulose-phosphate 3-epimerase family.</text>
</comment>
<reference evidence="14" key="1">
    <citation type="submission" date="2023-06" db="EMBL/GenBank/DDBJ databases">
        <authorList>
            <person name="Kurt Z."/>
        </authorList>
    </citation>
    <scope>NUCLEOTIDE SEQUENCE</scope>
</reference>
<proteinExistence type="inferred from homology"/>
<dbReference type="InterPro" id="IPR000056">
    <property type="entry name" value="Ribul_P_3_epim-like"/>
</dbReference>
<dbReference type="GO" id="GO:0004750">
    <property type="term" value="F:D-ribulose-phosphate 3-epimerase activity"/>
    <property type="evidence" value="ECO:0007669"/>
    <property type="project" value="UniProtKB-EC"/>
</dbReference>
<feature type="binding site" evidence="13">
    <location>
        <begin position="198"/>
        <end position="199"/>
    </location>
    <ligand>
        <name>substrate</name>
    </ligand>
</feature>
<dbReference type="EMBL" id="CAXDID020000016">
    <property type="protein sequence ID" value="CAL5984139.1"/>
    <property type="molecule type" value="Genomic_DNA"/>
</dbReference>
<dbReference type="Proteomes" id="UP001642409">
    <property type="component" value="Unassembled WGS sequence"/>
</dbReference>
<dbReference type="GO" id="GO:0006098">
    <property type="term" value="P:pentose-phosphate shunt"/>
    <property type="evidence" value="ECO:0007669"/>
    <property type="project" value="InterPro"/>
</dbReference>
<comment type="cofactor">
    <cofactor evidence="2">
        <name>Mn(2+)</name>
        <dbReference type="ChEBI" id="CHEBI:29035"/>
    </cofactor>
</comment>
<evidence type="ECO:0000313" key="15">
    <source>
        <dbReference type="EMBL" id="CAL5984139.1"/>
    </source>
</evidence>
<dbReference type="Pfam" id="PF00834">
    <property type="entry name" value="Ribul_P_3_epim"/>
    <property type="match status" value="1"/>
</dbReference>
<evidence type="ECO:0000256" key="3">
    <source>
        <dbReference type="ARBA" id="ARBA00001941"/>
    </source>
</evidence>
<keyword evidence="12" id="KW-0862">Zinc</keyword>
<name>A0AA86QKZ1_9EUKA</name>
<feature type="active site" description="Proton donor" evidence="11">
    <location>
        <position position="176"/>
    </location>
</feature>
<feature type="binding site" evidence="12">
    <location>
        <position position="66"/>
    </location>
    <ligand>
        <name>a divalent metal cation</name>
        <dbReference type="ChEBI" id="CHEBI:60240"/>
    </ligand>
</feature>
<evidence type="ECO:0000313" key="14">
    <source>
        <dbReference type="EMBL" id="CAI9960585.1"/>
    </source>
</evidence>
<comment type="caution">
    <text evidence="14">The sequence shown here is derived from an EMBL/GenBank/DDBJ whole genome shotgun (WGS) entry which is preliminary data.</text>
</comment>
<keyword evidence="12" id="KW-0170">Cobalt</keyword>
<dbReference type="NCBIfam" id="TIGR01163">
    <property type="entry name" value="rpe"/>
    <property type="match status" value="1"/>
</dbReference>
<dbReference type="InterPro" id="IPR011060">
    <property type="entry name" value="RibuloseP-bd_barrel"/>
</dbReference>
<comment type="catalytic activity">
    <reaction evidence="1 10">
        <text>D-ribulose 5-phosphate = D-xylulose 5-phosphate</text>
        <dbReference type="Rhea" id="RHEA:13677"/>
        <dbReference type="ChEBI" id="CHEBI:57737"/>
        <dbReference type="ChEBI" id="CHEBI:58121"/>
        <dbReference type="EC" id="5.1.3.1"/>
    </reaction>
</comment>
<comment type="cofactor">
    <cofactor evidence="5">
        <name>Fe(2+)</name>
        <dbReference type="ChEBI" id="CHEBI:29033"/>
    </cofactor>
</comment>
<comment type="cofactor">
    <cofactor evidence="12">
        <name>a divalent metal cation</name>
        <dbReference type="ChEBI" id="CHEBI:60240"/>
    </cofactor>
    <text evidence="12">Binds 1 divalent metal cation per subunit.</text>
</comment>
<evidence type="ECO:0000256" key="1">
    <source>
        <dbReference type="ARBA" id="ARBA00001782"/>
    </source>
</evidence>
<dbReference type="EMBL" id="CATOUU010000931">
    <property type="protein sequence ID" value="CAI9960585.1"/>
    <property type="molecule type" value="Genomic_DNA"/>
</dbReference>
<evidence type="ECO:0000256" key="7">
    <source>
        <dbReference type="ARBA" id="ARBA00013188"/>
    </source>
</evidence>
<sequence length="216" mass="23716">MKLIAPSILSADFSNLATECSQILSMGADWLHVDVMDGHFVPNLTIGPCVVESLRKAVPKAYLDCHLMVTNPEQWLEPFYKAGADMFTFHFEALESNSEKCVQLCQKVKALGMKAGVSIKPKTQVSELSLELLKAVDMLLIMTVEPGFGGQKYMPECSEKCLALKKLRADLLVEVDGGISDKTIAHASGCGIDVFVAGSYVFNAEDRAERIRKLKE</sequence>
<dbReference type="HAMAP" id="MF_02227">
    <property type="entry name" value="RPE"/>
    <property type="match status" value="1"/>
</dbReference>
<evidence type="ECO:0000256" key="13">
    <source>
        <dbReference type="PIRSR" id="PIRSR001461-3"/>
    </source>
</evidence>
<comment type="cofactor">
    <cofactor evidence="4">
        <name>Zn(2+)</name>
        <dbReference type="ChEBI" id="CHEBI:29105"/>
    </cofactor>
</comment>
<gene>
    <name evidence="14" type="ORF">HINF_LOCUS48230</name>
    <name evidence="15" type="ORF">HINF_LOCUS7966</name>
</gene>
<evidence type="ECO:0000256" key="12">
    <source>
        <dbReference type="PIRSR" id="PIRSR001461-2"/>
    </source>
</evidence>
<keyword evidence="12" id="KW-0464">Manganese</keyword>
<dbReference type="InterPro" id="IPR013785">
    <property type="entry name" value="Aldolase_TIM"/>
</dbReference>
<dbReference type="InterPro" id="IPR026019">
    <property type="entry name" value="Ribul_P_3_epim"/>
</dbReference>
<evidence type="ECO:0000256" key="5">
    <source>
        <dbReference type="ARBA" id="ARBA00001954"/>
    </source>
</evidence>
<dbReference type="NCBIfam" id="NF004076">
    <property type="entry name" value="PRK05581.1-4"/>
    <property type="match status" value="1"/>
</dbReference>
<keyword evidence="10" id="KW-0119">Carbohydrate metabolism</keyword>
<keyword evidence="9 10" id="KW-0413">Isomerase</keyword>
<feature type="binding site" evidence="13">
    <location>
        <position position="178"/>
    </location>
    <ligand>
        <name>substrate</name>
    </ligand>
</feature>
<reference evidence="15 16" key="2">
    <citation type="submission" date="2024-07" db="EMBL/GenBank/DDBJ databases">
        <authorList>
            <person name="Akdeniz Z."/>
        </authorList>
    </citation>
    <scope>NUCLEOTIDE SEQUENCE [LARGE SCALE GENOMIC DNA]</scope>
</reference>
<comment type="cofactor">
    <cofactor evidence="3">
        <name>Co(2+)</name>
        <dbReference type="ChEBI" id="CHEBI:48828"/>
    </cofactor>
</comment>
<dbReference type="EC" id="5.1.3.1" evidence="7 10"/>
<accession>A0AA86QKZ1</accession>
<keyword evidence="16" id="KW-1185">Reference proteome</keyword>
<dbReference type="AlphaFoldDB" id="A0AA86QKZ1"/>
<dbReference type="FunFam" id="3.20.20.70:FF:000171">
    <property type="entry name" value="Ribulose-phosphate 3-epimerase"/>
    <property type="match status" value="1"/>
</dbReference>
<dbReference type="PROSITE" id="PS01085">
    <property type="entry name" value="RIBUL_P_3_EPIMER_1"/>
    <property type="match status" value="1"/>
</dbReference>
<dbReference type="Gene3D" id="3.20.20.70">
    <property type="entry name" value="Aldolase class I"/>
    <property type="match status" value="1"/>
</dbReference>